<proteinExistence type="predicted"/>
<dbReference type="PANTHER" id="PTHR10285">
    <property type="entry name" value="URIDINE KINASE"/>
    <property type="match status" value="1"/>
</dbReference>
<dbReference type="EMBL" id="JANBPU010000113">
    <property type="protein sequence ID" value="KAJ1916143.1"/>
    <property type="molecule type" value="Genomic_DNA"/>
</dbReference>
<gene>
    <name evidence="3" type="primary">UCK1</name>
    <name evidence="3" type="ORF">H4219_003944</name>
</gene>
<name>A0A9W7ZTN7_9FUNG</name>
<dbReference type="OrthoDB" id="738517at2759"/>
<comment type="caution">
    <text evidence="3">The sequence shown here is derived from an EMBL/GenBank/DDBJ whole genome shotgun (WGS) entry which is preliminary data.</text>
</comment>
<dbReference type="Gene3D" id="3.40.50.300">
    <property type="entry name" value="P-loop containing nucleotide triphosphate hydrolases"/>
    <property type="match status" value="1"/>
</dbReference>
<accession>A0A9W7ZTN7</accession>
<keyword evidence="4" id="KW-1185">Reference proteome</keyword>
<evidence type="ECO:0000256" key="1">
    <source>
        <dbReference type="SAM" id="MobiDB-lite"/>
    </source>
</evidence>
<dbReference type="EC" id="2.7.1.48" evidence="3"/>
<feature type="domain" description="Phosphoribulokinase/uridine kinase" evidence="2">
    <location>
        <begin position="73"/>
        <end position="243"/>
    </location>
</feature>
<protein>
    <submittedName>
        <fullName evidence="3">UMP-CMP kinase</fullName>
        <ecNumber evidence="3">2.7.1.48</ecNumber>
    </submittedName>
</protein>
<dbReference type="GO" id="GO:0004849">
    <property type="term" value="F:uridine kinase activity"/>
    <property type="evidence" value="ECO:0007669"/>
    <property type="project" value="UniProtKB-EC"/>
</dbReference>
<dbReference type="InterPro" id="IPR006083">
    <property type="entry name" value="PRK/URK"/>
</dbReference>
<organism evidence="3 4">
    <name type="scientific">Mycoemilia scoparia</name>
    <dbReference type="NCBI Taxonomy" id="417184"/>
    <lineage>
        <taxon>Eukaryota</taxon>
        <taxon>Fungi</taxon>
        <taxon>Fungi incertae sedis</taxon>
        <taxon>Zoopagomycota</taxon>
        <taxon>Kickxellomycotina</taxon>
        <taxon>Kickxellomycetes</taxon>
        <taxon>Kickxellales</taxon>
        <taxon>Kickxellaceae</taxon>
        <taxon>Mycoemilia</taxon>
    </lineage>
</organism>
<feature type="region of interest" description="Disordered" evidence="1">
    <location>
        <begin position="27"/>
        <end position="46"/>
    </location>
</feature>
<evidence type="ECO:0000259" key="2">
    <source>
        <dbReference type="Pfam" id="PF00485"/>
    </source>
</evidence>
<dbReference type="AlphaFoldDB" id="A0A9W7ZTN7"/>
<sequence length="344" mass="39491">MSNRNCGDFYISSPSLVPFHIDPNESKDAAKYNKTPPMNEQDCDQFDDSTSSLLVTAETNKVYTPKPMGPTFITVAGGRGSGKKELCELIVTNLEQIHTQKHHQQSKRVNDNPLETERLIKTQPPQQPLSRLLVLKLDDFRRELTDYERELNNKGYALNLDHPDAYDFKLLENVMYKLSQGNEVEIPAWDSDTMTRTMGRKITQMPQVIIVEGIFTLYNRNVRRFFDMKIFVDVDADTRLGRNVKTLVTEFQNQQQPDSNTNDHNVHSAKRIDLYLKNYLLLEKPVFEEFILPSKRWADIIIPRGDENEVAIKLLMNHISDMVSISRAESALTLSSSMSSFSLN</sequence>
<keyword evidence="3" id="KW-0418">Kinase</keyword>
<dbReference type="SUPFAM" id="SSF52540">
    <property type="entry name" value="P-loop containing nucleoside triphosphate hydrolases"/>
    <property type="match status" value="1"/>
</dbReference>
<evidence type="ECO:0000313" key="4">
    <source>
        <dbReference type="Proteomes" id="UP001150538"/>
    </source>
</evidence>
<reference evidence="3" key="1">
    <citation type="submission" date="2022-07" db="EMBL/GenBank/DDBJ databases">
        <title>Phylogenomic reconstructions and comparative analyses of Kickxellomycotina fungi.</title>
        <authorList>
            <person name="Reynolds N.K."/>
            <person name="Stajich J.E."/>
            <person name="Barry K."/>
            <person name="Grigoriev I.V."/>
            <person name="Crous P."/>
            <person name="Smith M.E."/>
        </authorList>
    </citation>
    <scope>NUCLEOTIDE SEQUENCE</scope>
    <source>
        <strain evidence="3">NBRC 100468</strain>
    </source>
</reference>
<dbReference type="GO" id="GO:0005524">
    <property type="term" value="F:ATP binding"/>
    <property type="evidence" value="ECO:0007669"/>
    <property type="project" value="InterPro"/>
</dbReference>
<evidence type="ECO:0000313" key="3">
    <source>
        <dbReference type="EMBL" id="KAJ1916143.1"/>
    </source>
</evidence>
<dbReference type="Proteomes" id="UP001150538">
    <property type="component" value="Unassembled WGS sequence"/>
</dbReference>
<dbReference type="InterPro" id="IPR027417">
    <property type="entry name" value="P-loop_NTPase"/>
</dbReference>
<keyword evidence="3" id="KW-0808">Transferase</keyword>
<dbReference type="Pfam" id="PF00485">
    <property type="entry name" value="PRK"/>
    <property type="match status" value="1"/>
</dbReference>